<accession>A0A8J2ZLB8</accession>
<reference evidence="7" key="2">
    <citation type="submission" date="2020-09" db="EMBL/GenBank/DDBJ databases">
        <authorList>
            <person name="Sun Q."/>
            <person name="Zhou Y."/>
        </authorList>
    </citation>
    <scope>NUCLEOTIDE SEQUENCE</scope>
    <source>
        <strain evidence="7">CGMCC 1.15762</strain>
    </source>
</reference>
<evidence type="ECO:0000256" key="3">
    <source>
        <dbReference type="ARBA" id="ARBA00023125"/>
    </source>
</evidence>
<organism evidence="7 8">
    <name type="scientific">Salipiger pallidus</name>
    <dbReference type="NCBI Taxonomy" id="1775170"/>
    <lineage>
        <taxon>Bacteria</taxon>
        <taxon>Pseudomonadati</taxon>
        <taxon>Pseudomonadota</taxon>
        <taxon>Alphaproteobacteria</taxon>
        <taxon>Rhodobacterales</taxon>
        <taxon>Roseobacteraceae</taxon>
        <taxon>Salipiger</taxon>
    </lineage>
</organism>
<keyword evidence="2" id="KW-0159">Chromosome partition</keyword>
<dbReference type="PANTHER" id="PTHR33375:SF1">
    <property type="entry name" value="CHROMOSOME-PARTITIONING PROTEIN PARB-RELATED"/>
    <property type="match status" value="1"/>
</dbReference>
<dbReference type="InterPro" id="IPR036086">
    <property type="entry name" value="ParB/Sulfiredoxin_sf"/>
</dbReference>
<dbReference type="Proteomes" id="UP000617145">
    <property type="component" value="Unassembled WGS sequence"/>
</dbReference>
<dbReference type="FunFam" id="1.10.10.2830:FF:000001">
    <property type="entry name" value="Chromosome partitioning protein ParB"/>
    <property type="match status" value="1"/>
</dbReference>
<dbReference type="NCBIfam" id="TIGR00180">
    <property type="entry name" value="parB_part"/>
    <property type="match status" value="1"/>
</dbReference>
<dbReference type="InterPro" id="IPR003115">
    <property type="entry name" value="ParB_N"/>
</dbReference>
<comment type="caution">
    <text evidence="7">The sequence shown here is derived from an EMBL/GenBank/DDBJ whole genome shotgun (WGS) entry which is preliminary data.</text>
</comment>
<dbReference type="Pfam" id="PF02195">
    <property type="entry name" value="ParB_N"/>
    <property type="match status" value="1"/>
</dbReference>
<dbReference type="PANTHER" id="PTHR33375">
    <property type="entry name" value="CHROMOSOME-PARTITIONING PROTEIN PARB-RELATED"/>
    <property type="match status" value="1"/>
</dbReference>
<dbReference type="EMBL" id="BMJV01000006">
    <property type="protein sequence ID" value="GGG78924.1"/>
    <property type="molecule type" value="Genomic_DNA"/>
</dbReference>
<dbReference type="Pfam" id="PF23552">
    <property type="entry name" value="ParB_C"/>
    <property type="match status" value="1"/>
</dbReference>
<protein>
    <submittedName>
        <fullName evidence="7">Chromosome segregation DNA-binding protein</fullName>
    </submittedName>
</protein>
<dbReference type="GO" id="GO:0007059">
    <property type="term" value="P:chromosome segregation"/>
    <property type="evidence" value="ECO:0007669"/>
    <property type="project" value="UniProtKB-KW"/>
</dbReference>
<dbReference type="FunFam" id="3.90.1530.30:FF:000001">
    <property type="entry name" value="Chromosome partitioning protein ParB"/>
    <property type="match status" value="1"/>
</dbReference>
<dbReference type="RefSeq" id="WP_188791038.1">
    <property type="nucleotide sequence ID" value="NZ_BMJV01000006.1"/>
</dbReference>
<comment type="function">
    <text evidence="4">Involved in chromosome partition. Localize to both poles of the predivisional cell following completion of DNA replication. Binds to the DNA origin of replication.</text>
</comment>
<sequence>MAEKKEQRRGLGRGLSALMSDVDIAPSRTEEPSTPKSPDRMVPIENVIPNKDQPRRSFTDEQLKELSDSIRAKGILQPIIVRPAPGDETKFEIVAGERRWRAAQLAKQHEVPVLVRDLNDQETLEIAIIENIQRADLNAIEEAAGYKQLMFKFGHTQEKIAEALGKSRSHIANLLRLLNLPEGVQEFVRNGELSAGHARTLVTAKDPDAMAQEIIRKKLTVRQAEALLRAETQPARPKVSSTPKAASEEGEKDADTRALEGDLSAALGMKVTVSHKPGTTQGRVTIAYEDLDELDTLCMILSSGR</sequence>
<dbReference type="GO" id="GO:0045881">
    <property type="term" value="P:positive regulation of sporulation resulting in formation of a cellular spore"/>
    <property type="evidence" value="ECO:0007669"/>
    <property type="project" value="TreeGrafter"/>
</dbReference>
<dbReference type="InterPro" id="IPR004437">
    <property type="entry name" value="ParB/RepB/Spo0J"/>
</dbReference>
<dbReference type="AlphaFoldDB" id="A0A8J2ZLB8"/>
<evidence type="ECO:0000313" key="8">
    <source>
        <dbReference type="Proteomes" id="UP000617145"/>
    </source>
</evidence>
<dbReference type="InterPro" id="IPR041468">
    <property type="entry name" value="HTH_ParB/Spo0J"/>
</dbReference>
<feature type="domain" description="ParB-like N-terminal" evidence="6">
    <location>
        <begin position="40"/>
        <end position="132"/>
    </location>
</feature>
<dbReference type="SUPFAM" id="SSF109709">
    <property type="entry name" value="KorB DNA-binding domain-like"/>
    <property type="match status" value="1"/>
</dbReference>
<evidence type="ECO:0000259" key="6">
    <source>
        <dbReference type="SMART" id="SM00470"/>
    </source>
</evidence>
<evidence type="ECO:0000256" key="2">
    <source>
        <dbReference type="ARBA" id="ARBA00022829"/>
    </source>
</evidence>
<name>A0A8J2ZLB8_9RHOB</name>
<dbReference type="GO" id="GO:0005694">
    <property type="term" value="C:chromosome"/>
    <property type="evidence" value="ECO:0007669"/>
    <property type="project" value="TreeGrafter"/>
</dbReference>
<feature type="compositionally biased region" description="Basic and acidic residues" evidence="5">
    <location>
        <begin position="28"/>
        <end position="39"/>
    </location>
</feature>
<feature type="compositionally biased region" description="Basic and acidic residues" evidence="5">
    <location>
        <begin position="246"/>
        <end position="256"/>
    </location>
</feature>
<dbReference type="SUPFAM" id="SSF110849">
    <property type="entry name" value="ParB/Sulfiredoxin"/>
    <property type="match status" value="1"/>
</dbReference>
<proteinExistence type="inferred from homology"/>
<feature type="region of interest" description="Disordered" evidence="5">
    <location>
        <begin position="229"/>
        <end position="256"/>
    </location>
</feature>
<dbReference type="SMART" id="SM00470">
    <property type="entry name" value="ParB"/>
    <property type="match status" value="1"/>
</dbReference>
<dbReference type="Gene3D" id="1.10.10.2830">
    <property type="match status" value="1"/>
</dbReference>
<dbReference type="InterPro" id="IPR050336">
    <property type="entry name" value="Chromosome_partition/occlusion"/>
</dbReference>
<evidence type="ECO:0000313" key="7">
    <source>
        <dbReference type="EMBL" id="GGG78924.1"/>
    </source>
</evidence>
<reference evidence="7" key="1">
    <citation type="journal article" date="2014" name="Int. J. Syst. Evol. Microbiol.">
        <title>Complete genome sequence of Corynebacterium casei LMG S-19264T (=DSM 44701T), isolated from a smear-ripened cheese.</title>
        <authorList>
            <consortium name="US DOE Joint Genome Institute (JGI-PGF)"/>
            <person name="Walter F."/>
            <person name="Albersmeier A."/>
            <person name="Kalinowski J."/>
            <person name="Ruckert C."/>
        </authorList>
    </citation>
    <scope>NUCLEOTIDE SEQUENCE</scope>
    <source>
        <strain evidence="7">CGMCC 1.15762</strain>
    </source>
</reference>
<dbReference type="Pfam" id="PF17762">
    <property type="entry name" value="HTH_ParB"/>
    <property type="match status" value="1"/>
</dbReference>
<evidence type="ECO:0000256" key="5">
    <source>
        <dbReference type="SAM" id="MobiDB-lite"/>
    </source>
</evidence>
<evidence type="ECO:0000256" key="4">
    <source>
        <dbReference type="ARBA" id="ARBA00025472"/>
    </source>
</evidence>
<keyword evidence="3 7" id="KW-0238">DNA-binding</keyword>
<dbReference type="InterPro" id="IPR057240">
    <property type="entry name" value="ParB_dimer_C"/>
</dbReference>
<evidence type="ECO:0000256" key="1">
    <source>
        <dbReference type="ARBA" id="ARBA00006295"/>
    </source>
</evidence>
<dbReference type="Gene3D" id="3.90.1530.30">
    <property type="match status" value="1"/>
</dbReference>
<comment type="similarity">
    <text evidence="1">Belongs to the ParB family.</text>
</comment>
<dbReference type="GO" id="GO:0003677">
    <property type="term" value="F:DNA binding"/>
    <property type="evidence" value="ECO:0007669"/>
    <property type="project" value="UniProtKB-KW"/>
</dbReference>
<gene>
    <name evidence="7" type="primary">spo0J</name>
    <name evidence="7" type="ORF">GCM10011415_29950</name>
</gene>
<keyword evidence="8" id="KW-1185">Reference proteome</keyword>
<feature type="region of interest" description="Disordered" evidence="5">
    <location>
        <begin position="1"/>
        <end position="57"/>
    </location>
</feature>
<dbReference type="CDD" id="cd16393">
    <property type="entry name" value="SPO0J_N"/>
    <property type="match status" value="1"/>
</dbReference>